<protein>
    <recommendedName>
        <fullName evidence="5">Phosphatidate cytidylyltransferase</fullName>
    </recommendedName>
</protein>
<feature type="transmembrane region" description="Helical" evidence="2">
    <location>
        <begin position="276"/>
        <end position="299"/>
    </location>
</feature>
<dbReference type="OrthoDB" id="5673at2759"/>
<proteinExistence type="predicted"/>
<keyword evidence="2" id="KW-0472">Membrane</keyword>
<comment type="caution">
    <text evidence="3">The sequence shown here is derived from an EMBL/GenBank/DDBJ whole genome shotgun (WGS) entry which is preliminary data.</text>
</comment>
<feature type="transmembrane region" description="Helical" evidence="2">
    <location>
        <begin position="311"/>
        <end position="332"/>
    </location>
</feature>
<feature type="region of interest" description="Disordered" evidence="1">
    <location>
        <begin position="1"/>
        <end position="85"/>
    </location>
</feature>
<organism evidence="3 4">
    <name type="scientific">Polychaeton citri CBS 116435</name>
    <dbReference type="NCBI Taxonomy" id="1314669"/>
    <lineage>
        <taxon>Eukaryota</taxon>
        <taxon>Fungi</taxon>
        <taxon>Dikarya</taxon>
        <taxon>Ascomycota</taxon>
        <taxon>Pezizomycotina</taxon>
        <taxon>Dothideomycetes</taxon>
        <taxon>Dothideomycetidae</taxon>
        <taxon>Capnodiales</taxon>
        <taxon>Capnodiaceae</taxon>
        <taxon>Polychaeton</taxon>
    </lineage>
</organism>
<feature type="region of interest" description="Disordered" evidence="1">
    <location>
        <begin position="102"/>
        <end position="123"/>
    </location>
</feature>
<evidence type="ECO:0000256" key="1">
    <source>
        <dbReference type="SAM" id="MobiDB-lite"/>
    </source>
</evidence>
<reference evidence="3" key="1">
    <citation type="journal article" date="2020" name="Stud. Mycol.">
        <title>101 Dothideomycetes genomes: a test case for predicting lifestyles and emergence of pathogens.</title>
        <authorList>
            <person name="Haridas S."/>
            <person name="Albert R."/>
            <person name="Binder M."/>
            <person name="Bloem J."/>
            <person name="Labutti K."/>
            <person name="Salamov A."/>
            <person name="Andreopoulos B."/>
            <person name="Baker S."/>
            <person name="Barry K."/>
            <person name="Bills G."/>
            <person name="Bluhm B."/>
            <person name="Cannon C."/>
            <person name="Castanera R."/>
            <person name="Culley D."/>
            <person name="Daum C."/>
            <person name="Ezra D."/>
            <person name="Gonzalez J."/>
            <person name="Henrissat B."/>
            <person name="Kuo A."/>
            <person name="Liang C."/>
            <person name="Lipzen A."/>
            <person name="Lutzoni F."/>
            <person name="Magnuson J."/>
            <person name="Mondo S."/>
            <person name="Nolan M."/>
            <person name="Ohm R."/>
            <person name="Pangilinan J."/>
            <person name="Park H.-J."/>
            <person name="Ramirez L."/>
            <person name="Alfaro M."/>
            <person name="Sun H."/>
            <person name="Tritt A."/>
            <person name="Yoshinaga Y."/>
            <person name="Zwiers L.-H."/>
            <person name="Turgeon B."/>
            <person name="Goodwin S."/>
            <person name="Spatafora J."/>
            <person name="Crous P."/>
            <person name="Grigoriev I."/>
        </authorList>
    </citation>
    <scope>NUCLEOTIDE SEQUENCE</scope>
    <source>
        <strain evidence="3">CBS 116435</strain>
    </source>
</reference>
<keyword evidence="2" id="KW-0812">Transmembrane</keyword>
<dbReference type="Proteomes" id="UP000799441">
    <property type="component" value="Unassembled WGS sequence"/>
</dbReference>
<dbReference type="PANTHER" id="PTHR31303:SF1">
    <property type="entry name" value="CTP-DEPENDENT DIACYLGLYCEROL KINASE 1"/>
    <property type="match status" value="1"/>
</dbReference>
<evidence type="ECO:0000313" key="3">
    <source>
        <dbReference type="EMBL" id="KAF2716969.1"/>
    </source>
</evidence>
<evidence type="ECO:0000313" key="4">
    <source>
        <dbReference type="Proteomes" id="UP000799441"/>
    </source>
</evidence>
<evidence type="ECO:0008006" key="5">
    <source>
        <dbReference type="Google" id="ProtNLM"/>
    </source>
</evidence>
<accession>A0A9P4UK13</accession>
<dbReference type="InterPro" id="IPR037997">
    <property type="entry name" value="Dgk1-like"/>
</dbReference>
<feature type="transmembrane region" description="Helical" evidence="2">
    <location>
        <begin position="404"/>
        <end position="422"/>
    </location>
</feature>
<dbReference type="GO" id="GO:0005789">
    <property type="term" value="C:endoplasmic reticulum membrane"/>
    <property type="evidence" value="ECO:0007669"/>
    <property type="project" value="TreeGrafter"/>
</dbReference>
<evidence type="ECO:0000256" key="2">
    <source>
        <dbReference type="SAM" id="Phobius"/>
    </source>
</evidence>
<dbReference type="GO" id="GO:0006654">
    <property type="term" value="P:phosphatidic acid biosynthetic process"/>
    <property type="evidence" value="ECO:0007669"/>
    <property type="project" value="TreeGrafter"/>
</dbReference>
<gene>
    <name evidence="3" type="ORF">K431DRAFT_288975</name>
</gene>
<dbReference type="GO" id="GO:0004143">
    <property type="term" value="F:ATP-dependent diacylglycerol kinase activity"/>
    <property type="evidence" value="ECO:0007669"/>
    <property type="project" value="InterPro"/>
</dbReference>
<dbReference type="AlphaFoldDB" id="A0A9P4UK13"/>
<dbReference type="EMBL" id="MU003856">
    <property type="protein sequence ID" value="KAF2716969.1"/>
    <property type="molecule type" value="Genomic_DNA"/>
</dbReference>
<sequence>MASPLYQIPGTPRVISPSPTLSEIGSEKGGYFTRSKAKGTVDPIAEQNQDVIEEEQQDEVVEEDPELSRARSRSRSPQLERRISAGVTGKMNGIAAVRAKDGLPPSAGAVQAKPRKRKSMVEPSKPIVNDASARPKENGFLSPASADPLGFGSSYWRNLSRSPSPLGLIPIHREWRAFVHKHEIPRKVLHVSIGFYTLWAYYNGIQISAVHPVLLSALVPVFAVDVVRFRWPAFNRVYIRTMGAFMREAEAHDRYNGVIGYLAGLWVTMRFCSKDVAVMSVLLLSWCDTAASTFGRAFGRYTPRIRKGKSLAGSIAAFTFGVGIAAGFWGWVAPATGHAYDTGINAFAYQGFLTLPKVLREPLGLSIKQATIQGPAALGMVSIASGFIASVSEAIDIFGLDDNLTIPVLCGIGIGGFLWAFGGT</sequence>
<keyword evidence="2" id="KW-1133">Transmembrane helix</keyword>
<dbReference type="PANTHER" id="PTHR31303">
    <property type="entry name" value="CTP-DEPENDENT DIACYLGLYCEROL KINASE 1"/>
    <property type="match status" value="1"/>
</dbReference>
<feature type="compositionally biased region" description="Acidic residues" evidence="1">
    <location>
        <begin position="51"/>
        <end position="65"/>
    </location>
</feature>
<keyword evidence="4" id="KW-1185">Reference proteome</keyword>
<name>A0A9P4UK13_9PEZI</name>